<dbReference type="SMART" id="SM00267">
    <property type="entry name" value="GGDEF"/>
    <property type="match status" value="1"/>
</dbReference>
<keyword evidence="5 7" id="KW-0472">Membrane</keyword>
<dbReference type="PROSITE" id="PS50113">
    <property type="entry name" value="PAC"/>
    <property type="match status" value="1"/>
</dbReference>
<dbReference type="Gene3D" id="3.30.70.270">
    <property type="match status" value="1"/>
</dbReference>
<evidence type="ECO:0000313" key="12">
    <source>
        <dbReference type="EMBL" id="NDP47822.1"/>
    </source>
</evidence>
<reference evidence="12 13" key="1">
    <citation type="submission" date="2019-09" db="EMBL/GenBank/DDBJ databases">
        <title>H2 Metabolism Revealed by Metagenomic Analysis in Subglacial Sediment of East Antarctica.</title>
        <authorList>
            <person name="Yang Z."/>
            <person name="Zhang Y."/>
            <person name="Lv Y."/>
            <person name="Yan W."/>
            <person name="Xiao X."/>
            <person name="Sun B."/>
            <person name="Ma H."/>
        </authorList>
    </citation>
    <scope>NUCLEOTIDE SEQUENCE [LARGE SCALE GENOMIC DNA]</scope>
    <source>
        <strain evidence="12">Bin2_2</strain>
    </source>
</reference>
<dbReference type="InterPro" id="IPR001633">
    <property type="entry name" value="EAL_dom"/>
</dbReference>
<dbReference type="Pfam" id="PF13426">
    <property type="entry name" value="PAS_9"/>
    <property type="match status" value="1"/>
</dbReference>
<sequence>MHPSSSPTTPDTFRPLAAVTGFAVTVVGILLGYLLWSGYTEALRAADTNSQNLVWMLESRLDTTLRRVEAVVEVTADTIPREATNKQAVPHYAPLIEPKLDAQLRHFPELSGLRFYDAEGDLLYTTASATSPRINIKDRPYFKLSRVSATTTTTFSKVIVSRVTGRKVLVMTRPVRDANGHFLGIISGVLDLDVFQELLRSIDVGQQGLINIRRSDDFSSVLRQPEKAGEINKPLPQQHPVVQALLAGESAGTKEYVAVSDAIPRIWSFRKLEHYPFYVQIALSSHEVRTNWYQRTFAVLAIGLVLLAFLSWLLMRLRHTERREAQAKASLSQQGARLQLLAKVFEHSAEAIMITDADNRIIEVNHSFTDMTGYTLVDAQGQNPSMLASGRTTPEEYRAMWQSILTDNFWQGEIWSARKDGSLHPIRLSISTVQGEGNAIENYIGSFTDISEHQAATEQIHHLAYHDTLTGLANRLSLQGRLEQALASAKRDNKHVAVLFIDLDRFKDINDSLGHQTGDRLLIEVANRLKAKVRETDIVARLGGDEFVVVLTDIKTAAVAMWTDKILVSLDKTYHIESYQLNVSASIGVAISPEDGDDINSLMKHADAAMYHAKSAGRNNVQFFTRSITQASFERIELGHAMNRALEQRQFVLHYQPLVDFATGNIISLEALVRWQHPVKGLIPPDKFIPIAEETGFIEPLGLWVLNEALHQLALWRASGIATTVRMGINLSVHQLRMHALPETIGNLLVQHQLTPPDLELEITESAAMQNPQVTTEILGRLRAMGVELAIDDFGTGYSSLSYLKLLPIHRLKLDRSFVRDIEHDPNDAAICSATIAMAHSLSLSVVAEGVETHAQRDFLGTLGCDILQGYLFSRPLPAAELEAFLRSQ</sequence>
<feature type="domain" description="EAL" evidence="10">
    <location>
        <begin position="635"/>
        <end position="889"/>
    </location>
</feature>
<evidence type="ECO:0000256" key="5">
    <source>
        <dbReference type="ARBA" id="ARBA00023136"/>
    </source>
</evidence>
<evidence type="ECO:0000256" key="4">
    <source>
        <dbReference type="ARBA" id="ARBA00022989"/>
    </source>
</evidence>
<evidence type="ECO:0000256" key="7">
    <source>
        <dbReference type="SAM" id="Phobius"/>
    </source>
</evidence>
<dbReference type="PROSITE" id="PS50112">
    <property type="entry name" value="PAS"/>
    <property type="match status" value="1"/>
</dbReference>
<feature type="transmembrane region" description="Helical" evidence="7">
    <location>
        <begin position="16"/>
        <end position="36"/>
    </location>
</feature>
<dbReference type="SMART" id="SM00091">
    <property type="entry name" value="PAS"/>
    <property type="match status" value="1"/>
</dbReference>
<keyword evidence="4 7" id="KW-1133">Transmembrane helix</keyword>
<comment type="caution">
    <text evidence="12">The sequence shown here is derived from an EMBL/GenBank/DDBJ whole genome shotgun (WGS) entry which is preliminary data.</text>
</comment>
<dbReference type="InterPro" id="IPR035919">
    <property type="entry name" value="EAL_sf"/>
</dbReference>
<dbReference type="InterPro" id="IPR033479">
    <property type="entry name" value="dCache_1"/>
</dbReference>
<dbReference type="GO" id="GO:0071111">
    <property type="term" value="F:cyclic-guanylate-specific phosphodiesterase activity"/>
    <property type="evidence" value="ECO:0007669"/>
    <property type="project" value="UniProtKB-EC"/>
</dbReference>
<comment type="subcellular location">
    <subcellularLocation>
        <location evidence="1">Cell membrane</location>
        <topology evidence="1">Multi-pass membrane protein</topology>
    </subcellularLocation>
</comment>
<proteinExistence type="predicted"/>
<dbReference type="SUPFAM" id="SSF141868">
    <property type="entry name" value="EAL domain-like"/>
    <property type="match status" value="1"/>
</dbReference>
<protein>
    <submittedName>
        <fullName evidence="12">EAL domain-containing protein</fullName>
    </submittedName>
</protein>
<feature type="domain" description="PAS" evidence="8">
    <location>
        <begin position="337"/>
        <end position="383"/>
    </location>
</feature>
<evidence type="ECO:0000256" key="3">
    <source>
        <dbReference type="ARBA" id="ARBA00022692"/>
    </source>
</evidence>
<evidence type="ECO:0000256" key="1">
    <source>
        <dbReference type="ARBA" id="ARBA00004651"/>
    </source>
</evidence>
<dbReference type="SUPFAM" id="SSF55785">
    <property type="entry name" value="PYP-like sensor domain (PAS domain)"/>
    <property type="match status" value="1"/>
</dbReference>
<dbReference type="CDD" id="cd12914">
    <property type="entry name" value="PDC1_DGC_like"/>
    <property type="match status" value="1"/>
</dbReference>
<dbReference type="InterPro" id="IPR035965">
    <property type="entry name" value="PAS-like_dom_sf"/>
</dbReference>
<dbReference type="Pfam" id="PF00563">
    <property type="entry name" value="EAL"/>
    <property type="match status" value="1"/>
</dbReference>
<dbReference type="Gene3D" id="3.20.20.450">
    <property type="entry name" value="EAL domain"/>
    <property type="match status" value="1"/>
</dbReference>
<comment type="catalytic activity">
    <reaction evidence="6">
        <text>3',3'-c-di-GMP + H2O = 5'-phosphoguanylyl(3'-&gt;5')guanosine + H(+)</text>
        <dbReference type="Rhea" id="RHEA:24902"/>
        <dbReference type="ChEBI" id="CHEBI:15377"/>
        <dbReference type="ChEBI" id="CHEBI:15378"/>
        <dbReference type="ChEBI" id="CHEBI:58754"/>
        <dbReference type="ChEBI" id="CHEBI:58805"/>
        <dbReference type="EC" id="3.1.4.52"/>
    </reaction>
    <physiologicalReaction direction="left-to-right" evidence="6">
        <dbReference type="Rhea" id="RHEA:24903"/>
    </physiologicalReaction>
</comment>
<dbReference type="FunFam" id="3.20.20.450:FF:000001">
    <property type="entry name" value="Cyclic di-GMP phosphodiesterase yahA"/>
    <property type="match status" value="1"/>
</dbReference>
<evidence type="ECO:0000256" key="6">
    <source>
        <dbReference type="ARBA" id="ARBA00051114"/>
    </source>
</evidence>
<keyword evidence="2" id="KW-1003">Cell membrane</keyword>
<dbReference type="GO" id="GO:0071732">
    <property type="term" value="P:cellular response to nitric oxide"/>
    <property type="evidence" value="ECO:0007669"/>
    <property type="project" value="UniProtKB-ARBA"/>
</dbReference>
<dbReference type="Gene3D" id="3.30.450.20">
    <property type="entry name" value="PAS domain"/>
    <property type="match status" value="3"/>
</dbReference>
<dbReference type="InterPro" id="IPR000160">
    <property type="entry name" value="GGDEF_dom"/>
</dbReference>
<organism evidence="12 13">
    <name type="scientific">Sulfuriferula multivorans</name>
    <dbReference type="NCBI Taxonomy" id="1559896"/>
    <lineage>
        <taxon>Bacteria</taxon>
        <taxon>Pseudomonadati</taxon>
        <taxon>Pseudomonadota</taxon>
        <taxon>Betaproteobacteria</taxon>
        <taxon>Nitrosomonadales</taxon>
        <taxon>Sulfuricellaceae</taxon>
        <taxon>Sulfuriferula</taxon>
    </lineage>
</organism>
<dbReference type="AlphaFoldDB" id="A0A7C9NQS1"/>
<dbReference type="NCBIfam" id="TIGR00254">
    <property type="entry name" value="GGDEF"/>
    <property type="match status" value="1"/>
</dbReference>
<evidence type="ECO:0000313" key="13">
    <source>
        <dbReference type="Proteomes" id="UP000483432"/>
    </source>
</evidence>
<dbReference type="InterPro" id="IPR043128">
    <property type="entry name" value="Rev_trsase/Diguanyl_cyclase"/>
</dbReference>
<dbReference type="InterPro" id="IPR029787">
    <property type="entry name" value="Nucleotide_cyclase"/>
</dbReference>
<dbReference type="PROSITE" id="PS50883">
    <property type="entry name" value="EAL"/>
    <property type="match status" value="1"/>
</dbReference>
<dbReference type="CDD" id="cd01949">
    <property type="entry name" value="GGDEF"/>
    <property type="match status" value="1"/>
</dbReference>
<dbReference type="EMBL" id="JAAFGW010000059">
    <property type="protein sequence ID" value="NDP47822.1"/>
    <property type="molecule type" value="Genomic_DNA"/>
</dbReference>
<dbReference type="InterPro" id="IPR000700">
    <property type="entry name" value="PAS-assoc_C"/>
</dbReference>
<dbReference type="GO" id="GO:0005886">
    <property type="term" value="C:plasma membrane"/>
    <property type="evidence" value="ECO:0007669"/>
    <property type="project" value="UniProtKB-SubCell"/>
</dbReference>
<dbReference type="Proteomes" id="UP000483432">
    <property type="component" value="Unassembled WGS sequence"/>
</dbReference>
<dbReference type="SMART" id="SM00052">
    <property type="entry name" value="EAL"/>
    <property type="match status" value="1"/>
</dbReference>
<gene>
    <name evidence="12" type="ORF">GZ085_05395</name>
</gene>
<accession>A0A7C9NQS1</accession>
<name>A0A7C9NQS1_9PROT</name>
<evidence type="ECO:0000259" key="10">
    <source>
        <dbReference type="PROSITE" id="PS50883"/>
    </source>
</evidence>
<dbReference type="CDD" id="cd00130">
    <property type="entry name" value="PAS"/>
    <property type="match status" value="1"/>
</dbReference>
<feature type="domain" description="GGDEF" evidence="11">
    <location>
        <begin position="494"/>
        <end position="626"/>
    </location>
</feature>
<evidence type="ECO:0000259" key="11">
    <source>
        <dbReference type="PROSITE" id="PS50887"/>
    </source>
</evidence>
<dbReference type="PANTHER" id="PTHR44757">
    <property type="entry name" value="DIGUANYLATE CYCLASE DGCP"/>
    <property type="match status" value="1"/>
</dbReference>
<dbReference type="InterPro" id="IPR052155">
    <property type="entry name" value="Biofilm_reg_signaling"/>
</dbReference>
<dbReference type="InterPro" id="IPR000014">
    <property type="entry name" value="PAS"/>
</dbReference>
<dbReference type="PROSITE" id="PS50887">
    <property type="entry name" value="GGDEF"/>
    <property type="match status" value="1"/>
</dbReference>
<dbReference type="CDD" id="cd12915">
    <property type="entry name" value="PDC2_DGC_like"/>
    <property type="match status" value="1"/>
</dbReference>
<evidence type="ECO:0000259" key="9">
    <source>
        <dbReference type="PROSITE" id="PS50113"/>
    </source>
</evidence>
<evidence type="ECO:0000256" key="2">
    <source>
        <dbReference type="ARBA" id="ARBA00022475"/>
    </source>
</evidence>
<dbReference type="NCBIfam" id="TIGR00229">
    <property type="entry name" value="sensory_box"/>
    <property type="match status" value="1"/>
</dbReference>
<dbReference type="FunFam" id="3.30.70.270:FF:000001">
    <property type="entry name" value="Diguanylate cyclase domain protein"/>
    <property type="match status" value="1"/>
</dbReference>
<dbReference type="Pfam" id="PF02743">
    <property type="entry name" value="dCache_1"/>
    <property type="match status" value="1"/>
</dbReference>
<feature type="transmembrane region" description="Helical" evidence="7">
    <location>
        <begin position="297"/>
        <end position="315"/>
    </location>
</feature>
<feature type="domain" description="PAC" evidence="9">
    <location>
        <begin position="410"/>
        <end position="462"/>
    </location>
</feature>
<dbReference type="Pfam" id="PF00990">
    <property type="entry name" value="GGDEF"/>
    <property type="match status" value="1"/>
</dbReference>
<dbReference type="CDD" id="cd01948">
    <property type="entry name" value="EAL"/>
    <property type="match status" value="1"/>
</dbReference>
<keyword evidence="3 7" id="KW-0812">Transmembrane</keyword>
<evidence type="ECO:0000259" key="8">
    <source>
        <dbReference type="PROSITE" id="PS50112"/>
    </source>
</evidence>
<dbReference type="PANTHER" id="PTHR44757:SF2">
    <property type="entry name" value="BIOFILM ARCHITECTURE MAINTENANCE PROTEIN MBAA"/>
    <property type="match status" value="1"/>
</dbReference>
<dbReference type="SUPFAM" id="SSF55073">
    <property type="entry name" value="Nucleotide cyclase"/>
    <property type="match status" value="1"/>
</dbReference>